<evidence type="ECO:0000259" key="1">
    <source>
        <dbReference type="PROSITE" id="PS50181"/>
    </source>
</evidence>
<organism evidence="2 3">
    <name type="scientific">Arabidopsis thaliana</name>
    <name type="common">Mouse-ear cress</name>
    <dbReference type="NCBI Taxonomy" id="3702"/>
    <lineage>
        <taxon>Eukaryota</taxon>
        <taxon>Viridiplantae</taxon>
        <taxon>Streptophyta</taxon>
        <taxon>Embryophyta</taxon>
        <taxon>Tracheophyta</taxon>
        <taxon>Spermatophyta</taxon>
        <taxon>Magnoliopsida</taxon>
        <taxon>eudicotyledons</taxon>
        <taxon>Gunneridae</taxon>
        <taxon>Pentapetalae</taxon>
        <taxon>rosids</taxon>
        <taxon>malvids</taxon>
        <taxon>Brassicales</taxon>
        <taxon>Brassicaceae</taxon>
        <taxon>Camelineae</taxon>
        <taxon>Arabidopsis</taxon>
    </lineage>
</organism>
<dbReference type="PROSITE" id="PS50181">
    <property type="entry name" value="FBOX"/>
    <property type="match status" value="1"/>
</dbReference>
<sequence length="418" mass="48488">MNIPPELTFEVLVRLPLKSLARFRSMCKEWKLVIDSEFFRDRFMSLNSSSVSWSIIQTRPQKLTLEIVGHHGCKTWGLTRSPGSLVSFFAETTIRKLQVLACTDGLVLLYVESCVGTPMYYVGNPLFQEWFRIPLRPKYTSQNVEKLRNHERFSDSGLVTKMQSGIVVSYKVVWLIAHTFAQVDFAIYSSNTGEWEIKNVTCLHSAYWFSHHKSIALNGILHWLSNLTGSFLAYDFYGGHHDACSIIYFPDNGKDYELPRFRRTITTSEGSIVYFNEFGGNANRKVRVWRLVKYTDGPEAWQLFWEVSLASVTKLGIDYFPVVMHPLKSEIIYLWSRNKKGMVLFNLRTHVFSLHKESEDERKCMDGCTLSFNWCNEYMETVHRYFSPSFQGGPNLLLASQYVLPRWLSRLPRPQPSN</sequence>
<dbReference type="InterPro" id="IPR056592">
    <property type="entry name" value="Beta-prop_At3g26010-like"/>
</dbReference>
<evidence type="ECO:0000313" key="2">
    <source>
        <dbReference type="EMBL" id="OAP02682.1"/>
    </source>
</evidence>
<dbReference type="Proteomes" id="UP000078284">
    <property type="component" value="Chromosome 3"/>
</dbReference>
<dbReference type="SUPFAM" id="SSF81383">
    <property type="entry name" value="F-box domain"/>
    <property type="match status" value="1"/>
</dbReference>
<gene>
    <name evidence="2" type="ordered locus">AXX17_At3g25850</name>
</gene>
<dbReference type="PANTHER" id="PTHR31672">
    <property type="entry name" value="BNACNNG10540D PROTEIN"/>
    <property type="match status" value="1"/>
</dbReference>
<dbReference type="Gene3D" id="1.20.1280.50">
    <property type="match status" value="1"/>
</dbReference>
<evidence type="ECO:0000313" key="3">
    <source>
        <dbReference type="Proteomes" id="UP000078284"/>
    </source>
</evidence>
<comment type="caution">
    <text evidence="2">The sequence shown here is derived from an EMBL/GenBank/DDBJ whole genome shotgun (WGS) entry which is preliminary data.</text>
</comment>
<dbReference type="PANTHER" id="PTHR31672:SF9">
    <property type="entry name" value="F-BOX DOMAIN-CONTAINING PROTEIN"/>
    <property type="match status" value="1"/>
</dbReference>
<dbReference type="InterPro" id="IPR050796">
    <property type="entry name" value="SCF_F-box_component"/>
</dbReference>
<dbReference type="SMART" id="SM00256">
    <property type="entry name" value="FBOX"/>
    <property type="match status" value="1"/>
</dbReference>
<dbReference type="CDD" id="cd22157">
    <property type="entry name" value="F-box_AtFBW1-like"/>
    <property type="match status" value="1"/>
</dbReference>
<feature type="domain" description="F-box" evidence="1">
    <location>
        <begin position="1"/>
        <end position="46"/>
    </location>
</feature>
<dbReference type="Pfam" id="PF24750">
    <property type="entry name" value="b-prop_At3g26010-like"/>
    <property type="match status" value="1"/>
</dbReference>
<dbReference type="InterPro" id="IPR036047">
    <property type="entry name" value="F-box-like_dom_sf"/>
</dbReference>
<name>A0A178VCT4_ARATH</name>
<dbReference type="ExpressionAtlas" id="A0A178VCT4">
    <property type="expression patterns" value="baseline"/>
</dbReference>
<proteinExistence type="predicted"/>
<protein>
    <recommendedName>
        <fullName evidence="1">F-box domain-containing protein</fullName>
    </recommendedName>
</protein>
<accession>A0A178VCT4</accession>
<dbReference type="InterPro" id="IPR001810">
    <property type="entry name" value="F-box_dom"/>
</dbReference>
<dbReference type="Pfam" id="PF00646">
    <property type="entry name" value="F-box"/>
    <property type="match status" value="1"/>
</dbReference>
<dbReference type="AlphaFoldDB" id="A0A178VCT4"/>
<reference evidence="3" key="1">
    <citation type="journal article" date="2016" name="Proc. Natl. Acad. Sci. U.S.A.">
        <title>Chromosome-level assembly of Arabidopsis thaliana Ler reveals the extent of translocation and inversion polymorphisms.</title>
        <authorList>
            <person name="Zapata L."/>
            <person name="Ding J."/>
            <person name="Willing E.M."/>
            <person name="Hartwig B."/>
            <person name="Bezdan D."/>
            <person name="Jiao W.B."/>
            <person name="Patel V."/>
            <person name="Velikkakam James G."/>
            <person name="Koornneef M."/>
            <person name="Ossowski S."/>
            <person name="Schneeberger K."/>
        </authorList>
    </citation>
    <scope>NUCLEOTIDE SEQUENCE [LARGE SCALE GENOMIC DNA]</scope>
    <source>
        <strain evidence="3">cv. Landsberg erecta</strain>
    </source>
</reference>
<dbReference type="EMBL" id="LUHQ01000003">
    <property type="protein sequence ID" value="OAP02682.1"/>
    <property type="molecule type" value="Genomic_DNA"/>
</dbReference>